<name>A0A9Q0QQ02_9MAGN</name>
<protein>
    <submittedName>
        <fullName evidence="2">Uncharacterized protein</fullName>
    </submittedName>
</protein>
<reference evidence="2" key="1">
    <citation type="journal article" date="2023" name="Plant J.">
        <title>The genome of the king protea, Protea cynaroides.</title>
        <authorList>
            <person name="Chang J."/>
            <person name="Duong T.A."/>
            <person name="Schoeman C."/>
            <person name="Ma X."/>
            <person name="Roodt D."/>
            <person name="Barker N."/>
            <person name="Li Z."/>
            <person name="Van de Peer Y."/>
            <person name="Mizrachi E."/>
        </authorList>
    </citation>
    <scope>NUCLEOTIDE SEQUENCE</scope>
    <source>
        <tissue evidence="2">Young leaves</tissue>
    </source>
</reference>
<proteinExistence type="predicted"/>
<dbReference type="AlphaFoldDB" id="A0A9Q0QQ02"/>
<feature type="region of interest" description="Disordered" evidence="1">
    <location>
        <begin position="43"/>
        <end position="74"/>
    </location>
</feature>
<evidence type="ECO:0000313" key="3">
    <source>
        <dbReference type="Proteomes" id="UP001141806"/>
    </source>
</evidence>
<dbReference type="Proteomes" id="UP001141806">
    <property type="component" value="Unassembled WGS sequence"/>
</dbReference>
<sequence>MWCGCGSDGDRRVPTSTACQTAFFSPTQPRFLPFKKEFFSLSLNPSRPPSSPPPPPLFPHARQASSGKISRTDSREFPVRSCCVYHSGRLSSEIFSHLRGGVGSIGRNCSLPFCCFALPLSTVSGLASSH</sequence>
<dbReference type="EMBL" id="JAMYWD010000007">
    <property type="protein sequence ID" value="KAJ4967588.1"/>
    <property type="molecule type" value="Genomic_DNA"/>
</dbReference>
<keyword evidence="3" id="KW-1185">Reference proteome</keyword>
<organism evidence="2 3">
    <name type="scientific">Protea cynaroides</name>
    <dbReference type="NCBI Taxonomy" id="273540"/>
    <lineage>
        <taxon>Eukaryota</taxon>
        <taxon>Viridiplantae</taxon>
        <taxon>Streptophyta</taxon>
        <taxon>Embryophyta</taxon>
        <taxon>Tracheophyta</taxon>
        <taxon>Spermatophyta</taxon>
        <taxon>Magnoliopsida</taxon>
        <taxon>Proteales</taxon>
        <taxon>Proteaceae</taxon>
        <taxon>Protea</taxon>
    </lineage>
</organism>
<evidence type="ECO:0000313" key="2">
    <source>
        <dbReference type="EMBL" id="KAJ4967588.1"/>
    </source>
</evidence>
<accession>A0A9Q0QQ02</accession>
<gene>
    <name evidence="2" type="ORF">NE237_019437</name>
</gene>
<comment type="caution">
    <text evidence="2">The sequence shown here is derived from an EMBL/GenBank/DDBJ whole genome shotgun (WGS) entry which is preliminary data.</text>
</comment>
<feature type="compositionally biased region" description="Pro residues" evidence="1">
    <location>
        <begin position="46"/>
        <end position="58"/>
    </location>
</feature>
<evidence type="ECO:0000256" key="1">
    <source>
        <dbReference type="SAM" id="MobiDB-lite"/>
    </source>
</evidence>